<dbReference type="RefSeq" id="WP_310144505.1">
    <property type="nucleotide sequence ID" value="NZ_JAVDTR010000016.1"/>
</dbReference>
<dbReference type="PANTHER" id="PTHR34512:SF30">
    <property type="entry name" value="OUTER MEMBRANE PROTEIN ASSEMBLY FACTOR BAMB"/>
    <property type="match status" value="1"/>
</dbReference>
<dbReference type="InterPro" id="IPR002372">
    <property type="entry name" value="PQQ_rpt_dom"/>
</dbReference>
<dbReference type="AlphaFoldDB" id="A0AAP5H4S7"/>
<dbReference type="Gene3D" id="2.130.10.10">
    <property type="entry name" value="YVTN repeat-like/Quinoprotein amine dehydrogenase"/>
    <property type="match status" value="1"/>
</dbReference>
<evidence type="ECO:0000259" key="2">
    <source>
        <dbReference type="Pfam" id="PF13360"/>
    </source>
</evidence>
<keyword evidence="1" id="KW-0812">Transmembrane</keyword>
<organism evidence="3 4">
    <name type="scientific">Paenibacillus amylolyticus</name>
    <dbReference type="NCBI Taxonomy" id="1451"/>
    <lineage>
        <taxon>Bacteria</taxon>
        <taxon>Bacillati</taxon>
        <taxon>Bacillota</taxon>
        <taxon>Bacilli</taxon>
        <taxon>Bacillales</taxon>
        <taxon>Paenibacillaceae</taxon>
        <taxon>Paenibacillus</taxon>
    </lineage>
</organism>
<comment type="caution">
    <text evidence="3">The sequence shown here is derived from an EMBL/GenBank/DDBJ whole genome shotgun (WGS) entry which is preliminary data.</text>
</comment>
<dbReference type="InterPro" id="IPR011047">
    <property type="entry name" value="Quinoprotein_ADH-like_sf"/>
</dbReference>
<dbReference type="InterPro" id="IPR015943">
    <property type="entry name" value="WD40/YVTN_repeat-like_dom_sf"/>
</dbReference>
<name>A0AAP5H4S7_PAEAM</name>
<dbReference type="PANTHER" id="PTHR34512">
    <property type="entry name" value="CELL SURFACE PROTEIN"/>
    <property type="match status" value="1"/>
</dbReference>
<protein>
    <recommendedName>
        <fullName evidence="2">Pyrrolo-quinoline quinone repeat domain-containing protein</fullName>
    </recommendedName>
</protein>
<dbReference type="Pfam" id="PF13360">
    <property type="entry name" value="PQQ_2"/>
    <property type="match status" value="1"/>
</dbReference>
<sequence>MSNKQTQHMNSTRQTGLIKPVMAGVTAAMFAAYGVLGVLPTQAHAEASDISVRNWHSYNSYSVPEVKASWSAKADNYLKMNEAYLDGSAIAEEGKVFTFVGSKLVALDAKTGKQLWTYGKKLTPFITYKEGTLYGLSADHKPYALTAKTGKVKWQSGTTTSIDAMLRTEALIPKTDTFYVINGSTTFAFDMKSGKLRWKVNEPLGEGNGTAYLEESDGVVLRTFNVQGALSSIQLNAYDKKTGKKLWSEFGQGEALQVKGGLVYSIDYYSPMLEEYDSNPNRTWKVNVYNLKTGVLKGSQEYSWKMAGEPPYANGRGSILANQDKLYIEQGDKIAEYSLNAYKKGEAPLRTLQRPHGDNLELIGIVQERLIYKNYTTGELTGIKLANGQEVKWLGDAPLSQLDVYGKGMYRAQRNGTLLGIDMLSAKPLFRVATGGDLHHRTLKTDGMLIIQTEGKILGVKLPAALK</sequence>
<feature type="domain" description="Pyrrolo-quinoline quinone repeat" evidence="2">
    <location>
        <begin position="87"/>
        <end position="201"/>
    </location>
</feature>
<gene>
    <name evidence="3" type="ORF">J2W91_004835</name>
</gene>
<evidence type="ECO:0000256" key="1">
    <source>
        <dbReference type="SAM" id="Phobius"/>
    </source>
</evidence>
<accession>A0AAP5H4S7</accession>
<dbReference type="Proteomes" id="UP001254832">
    <property type="component" value="Unassembled WGS sequence"/>
</dbReference>
<dbReference type="SUPFAM" id="SSF50998">
    <property type="entry name" value="Quinoprotein alcohol dehydrogenase-like"/>
    <property type="match status" value="1"/>
</dbReference>
<evidence type="ECO:0000313" key="3">
    <source>
        <dbReference type="EMBL" id="MDR6726324.1"/>
    </source>
</evidence>
<feature type="transmembrane region" description="Helical" evidence="1">
    <location>
        <begin position="21"/>
        <end position="39"/>
    </location>
</feature>
<reference evidence="3" key="1">
    <citation type="submission" date="2023-07" db="EMBL/GenBank/DDBJ databases">
        <title>Sorghum-associated microbial communities from plants grown in Nebraska, USA.</title>
        <authorList>
            <person name="Schachtman D."/>
        </authorList>
    </citation>
    <scope>NUCLEOTIDE SEQUENCE</scope>
    <source>
        <strain evidence="3">BE80</strain>
    </source>
</reference>
<evidence type="ECO:0000313" key="4">
    <source>
        <dbReference type="Proteomes" id="UP001254832"/>
    </source>
</evidence>
<dbReference type="InterPro" id="IPR018391">
    <property type="entry name" value="PQQ_b-propeller_rpt"/>
</dbReference>
<dbReference type="SMART" id="SM00564">
    <property type="entry name" value="PQQ"/>
    <property type="match status" value="3"/>
</dbReference>
<proteinExistence type="predicted"/>
<keyword evidence="1" id="KW-1133">Transmembrane helix</keyword>
<keyword evidence="1" id="KW-0472">Membrane</keyword>
<dbReference type="EMBL" id="JAVDTR010000016">
    <property type="protein sequence ID" value="MDR6726324.1"/>
    <property type="molecule type" value="Genomic_DNA"/>
</dbReference>